<evidence type="ECO:0000313" key="3">
    <source>
        <dbReference type="EMBL" id="MFB9095320.1"/>
    </source>
</evidence>
<keyword evidence="1" id="KW-0482">Metalloprotease</keyword>
<accession>A0ABV5GKF5</accession>
<name>A0ABV5GKF5_9FLAO</name>
<proteinExistence type="predicted"/>
<keyword evidence="1" id="KW-0645">Protease</keyword>
<comment type="cofactor">
    <cofactor evidence="1">
        <name>Zn(2+)</name>
        <dbReference type="ChEBI" id="CHEBI:29105"/>
    </cofactor>
    <text evidence="1">Binds 1 zinc ion per subunit.</text>
</comment>
<feature type="domain" description="Peptidase M12A" evidence="2">
    <location>
        <begin position="94"/>
        <end position="287"/>
    </location>
</feature>
<dbReference type="EMBL" id="JBHMEY010000006">
    <property type="protein sequence ID" value="MFB9095320.1"/>
    <property type="molecule type" value="Genomic_DNA"/>
</dbReference>
<comment type="caution">
    <text evidence="1">Lacks conserved residue(s) required for the propagation of feature annotation.</text>
</comment>
<keyword evidence="1" id="KW-0378">Hydrolase</keyword>
<dbReference type="PROSITE" id="PS51257">
    <property type="entry name" value="PROKAR_LIPOPROTEIN"/>
    <property type="match status" value="1"/>
</dbReference>
<dbReference type="SMART" id="SM00235">
    <property type="entry name" value="ZnMc"/>
    <property type="match status" value="1"/>
</dbReference>
<feature type="binding site" evidence="1">
    <location>
        <position position="191"/>
    </location>
    <ligand>
        <name>Zn(2+)</name>
        <dbReference type="ChEBI" id="CHEBI:29105"/>
        <note>catalytic</note>
    </ligand>
</feature>
<keyword evidence="1" id="KW-0479">Metal-binding</keyword>
<feature type="active site" evidence="1">
    <location>
        <position position="188"/>
    </location>
</feature>
<dbReference type="PANTHER" id="PTHR10127:SF850">
    <property type="entry name" value="METALLOENDOPEPTIDASE"/>
    <property type="match status" value="1"/>
</dbReference>
<keyword evidence="1" id="KW-0862">Zinc</keyword>
<protein>
    <submittedName>
        <fullName evidence="3">M12 family metallopeptidase</fullName>
    </submittedName>
</protein>
<dbReference type="InterPro" id="IPR006026">
    <property type="entry name" value="Peptidase_Metallo"/>
</dbReference>
<organism evidence="3 4">
    <name type="scientific">Flavobacterium jumunjinense</name>
    <dbReference type="NCBI Taxonomy" id="998845"/>
    <lineage>
        <taxon>Bacteria</taxon>
        <taxon>Pseudomonadati</taxon>
        <taxon>Bacteroidota</taxon>
        <taxon>Flavobacteriia</taxon>
        <taxon>Flavobacteriales</taxon>
        <taxon>Flavobacteriaceae</taxon>
        <taxon>Flavobacterium</taxon>
    </lineage>
</organism>
<evidence type="ECO:0000259" key="2">
    <source>
        <dbReference type="PROSITE" id="PS51864"/>
    </source>
</evidence>
<evidence type="ECO:0000313" key="4">
    <source>
        <dbReference type="Proteomes" id="UP001589607"/>
    </source>
</evidence>
<dbReference type="PRINTS" id="PR00480">
    <property type="entry name" value="ASTACIN"/>
</dbReference>
<keyword evidence="4" id="KW-1185">Reference proteome</keyword>
<dbReference type="PROSITE" id="PS51864">
    <property type="entry name" value="ASTACIN"/>
    <property type="match status" value="1"/>
</dbReference>
<feature type="binding site" evidence="1">
    <location>
        <position position="187"/>
    </location>
    <ligand>
        <name>Zn(2+)</name>
        <dbReference type="ChEBI" id="CHEBI:29105"/>
        <note>catalytic</note>
    </ligand>
</feature>
<reference evidence="3 4" key="1">
    <citation type="submission" date="2024-09" db="EMBL/GenBank/DDBJ databases">
        <authorList>
            <person name="Sun Q."/>
            <person name="Mori K."/>
        </authorList>
    </citation>
    <scope>NUCLEOTIDE SEQUENCE [LARGE SCALE GENOMIC DNA]</scope>
    <source>
        <strain evidence="3 4">CECT 7955</strain>
    </source>
</reference>
<dbReference type="Proteomes" id="UP001589607">
    <property type="component" value="Unassembled WGS sequence"/>
</dbReference>
<evidence type="ECO:0000256" key="1">
    <source>
        <dbReference type="PROSITE-ProRule" id="PRU01211"/>
    </source>
</evidence>
<dbReference type="InterPro" id="IPR001506">
    <property type="entry name" value="Peptidase_M12A"/>
</dbReference>
<comment type="caution">
    <text evidence="3">The sequence shown here is derived from an EMBL/GenBank/DDBJ whole genome shotgun (WGS) entry which is preliminary data.</text>
</comment>
<sequence length="287" mass="31872">MKKINFGKFALVAVFTLGLTSCEKNEENNDSSQELSTLTDEIYNTKTTGDLINAVYQGNTIQLLEIENGKYLFDGDVVLERSDFLLPGEVATDKGVYGGGTWPNRTVRWKYASGVSQSLKDKWVSATNTWRSQLGFTFIQTSSNSGDYILVQQNSNGSAYSTSIGRRGGQQVISMDPRYFSTGSMIHEIGHAVGLIHEQKRRDRDSYINVNYSNIRPNWRSQYDKCSGCTSNGTFDFNSIMLYGARASSSVVYNTSIPAMTKKNGSTWNAQRSYLSSGDKAAINAKY</sequence>
<dbReference type="InterPro" id="IPR024079">
    <property type="entry name" value="MetalloPept_cat_dom_sf"/>
</dbReference>
<dbReference type="PANTHER" id="PTHR10127">
    <property type="entry name" value="DISCOIDIN, CUB, EGF, LAMININ , AND ZINC METALLOPROTEASE DOMAIN CONTAINING"/>
    <property type="match status" value="1"/>
</dbReference>
<gene>
    <name evidence="3" type="ORF">ACFFVF_02230</name>
</gene>
<dbReference type="Pfam" id="PF01400">
    <property type="entry name" value="Astacin"/>
    <property type="match status" value="1"/>
</dbReference>
<dbReference type="Gene3D" id="3.40.390.10">
    <property type="entry name" value="Collagenase (Catalytic Domain)"/>
    <property type="match status" value="1"/>
</dbReference>
<dbReference type="RefSeq" id="WP_236456889.1">
    <property type="nucleotide sequence ID" value="NZ_CBCSGE010000010.1"/>
</dbReference>
<feature type="binding site" evidence="1">
    <location>
        <position position="197"/>
    </location>
    <ligand>
        <name>Zn(2+)</name>
        <dbReference type="ChEBI" id="CHEBI:29105"/>
        <note>catalytic</note>
    </ligand>
</feature>
<dbReference type="SUPFAM" id="SSF55486">
    <property type="entry name" value="Metalloproteases ('zincins'), catalytic domain"/>
    <property type="match status" value="1"/>
</dbReference>